<accession>A0ABD3SWY2</accession>
<dbReference type="Pfam" id="PF14226">
    <property type="entry name" value="DIOX_N"/>
    <property type="match status" value="1"/>
</dbReference>
<evidence type="ECO:0000256" key="5">
    <source>
        <dbReference type="ARBA" id="ARBA00023004"/>
    </source>
</evidence>
<dbReference type="EMBL" id="JBJXBP010000005">
    <property type="protein sequence ID" value="KAL3828718.1"/>
    <property type="molecule type" value="Genomic_DNA"/>
</dbReference>
<evidence type="ECO:0000256" key="1">
    <source>
        <dbReference type="ARBA" id="ARBA00008056"/>
    </source>
</evidence>
<feature type="domain" description="Fe2OG dioxygenase" evidence="7">
    <location>
        <begin position="218"/>
        <end position="317"/>
    </location>
</feature>
<dbReference type="PANTHER" id="PTHR10209:SF791">
    <property type="entry name" value="1-AMINOCYCLOPROPANE-1-CARBOXYLATE OXIDASE HOMOLOG 1"/>
    <property type="match status" value="1"/>
</dbReference>
<evidence type="ECO:0000313" key="8">
    <source>
        <dbReference type="EMBL" id="KAL3828718.1"/>
    </source>
</evidence>
<dbReference type="InterPro" id="IPR044861">
    <property type="entry name" value="IPNS-like_FE2OG_OXY"/>
</dbReference>
<evidence type="ECO:0000256" key="3">
    <source>
        <dbReference type="ARBA" id="ARBA00022896"/>
    </source>
</evidence>
<keyword evidence="3" id="KW-0847">Vitamin C</keyword>
<evidence type="ECO:0000256" key="2">
    <source>
        <dbReference type="ARBA" id="ARBA00022723"/>
    </source>
</evidence>
<dbReference type="Pfam" id="PF03171">
    <property type="entry name" value="2OG-FeII_Oxy"/>
    <property type="match status" value="1"/>
</dbReference>
<keyword evidence="2 6" id="KW-0479">Metal-binding</keyword>
<evidence type="ECO:0000256" key="4">
    <source>
        <dbReference type="ARBA" id="ARBA00023002"/>
    </source>
</evidence>
<dbReference type="InterPro" id="IPR026992">
    <property type="entry name" value="DIOX_N"/>
</dbReference>
<proteinExistence type="inferred from homology"/>
<organism evidence="8 9">
    <name type="scientific">Penstemon smallii</name>
    <dbReference type="NCBI Taxonomy" id="265156"/>
    <lineage>
        <taxon>Eukaryota</taxon>
        <taxon>Viridiplantae</taxon>
        <taxon>Streptophyta</taxon>
        <taxon>Embryophyta</taxon>
        <taxon>Tracheophyta</taxon>
        <taxon>Spermatophyta</taxon>
        <taxon>Magnoliopsida</taxon>
        <taxon>eudicotyledons</taxon>
        <taxon>Gunneridae</taxon>
        <taxon>Pentapetalae</taxon>
        <taxon>asterids</taxon>
        <taxon>lamiids</taxon>
        <taxon>Lamiales</taxon>
        <taxon>Plantaginaceae</taxon>
        <taxon>Cheloneae</taxon>
        <taxon>Penstemon</taxon>
    </lineage>
</organism>
<dbReference type="InterPro" id="IPR027443">
    <property type="entry name" value="IPNS-like_sf"/>
</dbReference>
<reference evidence="8 9" key="1">
    <citation type="submission" date="2024-12" db="EMBL/GenBank/DDBJ databases">
        <title>The unique morphological basis and parallel evolutionary history of personate flowers in Penstemon.</title>
        <authorList>
            <person name="Depatie T.H."/>
            <person name="Wessinger C.A."/>
        </authorList>
    </citation>
    <scope>NUCLEOTIDE SEQUENCE [LARGE SCALE GENOMIC DNA]</scope>
    <source>
        <strain evidence="8">WTNN_2</strain>
        <tissue evidence="8">Leaf</tissue>
    </source>
</reference>
<comment type="similarity">
    <text evidence="1 6">Belongs to the iron/ascorbate-dependent oxidoreductase family.</text>
</comment>
<dbReference type="InterPro" id="IPR005123">
    <property type="entry name" value="Oxoglu/Fe-dep_dioxygenase_dom"/>
</dbReference>
<gene>
    <name evidence="8" type="ORF">ACJIZ3_017520</name>
</gene>
<dbReference type="GO" id="GO:0002238">
    <property type="term" value="P:response to molecule of fungal origin"/>
    <property type="evidence" value="ECO:0007669"/>
    <property type="project" value="UniProtKB-ARBA"/>
</dbReference>
<dbReference type="SUPFAM" id="SSF51197">
    <property type="entry name" value="Clavaminate synthase-like"/>
    <property type="match status" value="1"/>
</dbReference>
<dbReference type="PROSITE" id="PS51471">
    <property type="entry name" value="FE2OG_OXY"/>
    <property type="match status" value="1"/>
</dbReference>
<keyword evidence="5 6" id="KW-0408">Iron</keyword>
<evidence type="ECO:0000313" key="9">
    <source>
        <dbReference type="Proteomes" id="UP001634393"/>
    </source>
</evidence>
<dbReference type="GO" id="GO:0016706">
    <property type="term" value="F:2-oxoglutarate-dependent dioxygenase activity"/>
    <property type="evidence" value="ECO:0007669"/>
    <property type="project" value="UniProtKB-ARBA"/>
</dbReference>
<dbReference type="GO" id="GO:0046872">
    <property type="term" value="F:metal ion binding"/>
    <property type="evidence" value="ECO:0007669"/>
    <property type="project" value="UniProtKB-KW"/>
</dbReference>
<keyword evidence="4 6" id="KW-0560">Oxidoreductase</keyword>
<dbReference type="AlphaFoldDB" id="A0ABD3SWY2"/>
<dbReference type="GO" id="GO:0031418">
    <property type="term" value="F:L-ascorbic acid binding"/>
    <property type="evidence" value="ECO:0007669"/>
    <property type="project" value="UniProtKB-KW"/>
</dbReference>
<dbReference type="FunFam" id="2.60.120.330:FF:000005">
    <property type="entry name" value="1-aminocyclopropane-1-carboxylate oxidase homolog 1"/>
    <property type="match status" value="1"/>
</dbReference>
<comment type="caution">
    <text evidence="8">The sequence shown here is derived from an EMBL/GenBank/DDBJ whole genome shotgun (WGS) entry which is preliminary data.</text>
</comment>
<evidence type="ECO:0000256" key="6">
    <source>
        <dbReference type="RuleBase" id="RU003682"/>
    </source>
</evidence>
<dbReference type="Proteomes" id="UP001634393">
    <property type="component" value="Unassembled WGS sequence"/>
</dbReference>
<keyword evidence="9" id="KW-1185">Reference proteome</keyword>
<protein>
    <recommendedName>
        <fullName evidence="7">Fe2OG dioxygenase domain-containing protein</fullName>
    </recommendedName>
</protein>
<name>A0ABD3SWY2_9LAMI</name>
<dbReference type="GO" id="GO:0009805">
    <property type="term" value="P:coumarin biosynthetic process"/>
    <property type="evidence" value="ECO:0007669"/>
    <property type="project" value="UniProtKB-ARBA"/>
</dbReference>
<dbReference type="PANTHER" id="PTHR10209">
    <property type="entry name" value="OXIDOREDUCTASE, 2OG-FE II OXYGENASE FAMILY PROTEIN"/>
    <property type="match status" value="1"/>
</dbReference>
<dbReference type="Gene3D" id="2.60.120.330">
    <property type="entry name" value="B-lactam Antibiotic, Isopenicillin N Synthase, Chain"/>
    <property type="match status" value="1"/>
</dbReference>
<evidence type="ECO:0000259" key="7">
    <source>
        <dbReference type="PROSITE" id="PS51471"/>
    </source>
</evidence>
<sequence length="366" mass="41641">MVVNEETQATTVNDRNTELKAFDDTKAGVKGLFDSGVTKVPQIFIHTPQISDNIITIQNNKLVQFQFPVIDLAGIDEDPLKRKEIVDRIRDASESWGFFQVFNHKIPVNILEEMIDGVRRFNEQDTEIKKQYYTRDFTKSFAYHSNFDLYSSPAANWRDSFYCTVAPSPHMEELPIQCGKIMMEYKEHVMQLAICLLELLSEGLGLSSNHFIEMECAERLAILCHYYPPCPEPDRTMGTSKHSDNNFITVLLQDNIGGLQVVHQNQWVDVPPTPGALVVNIGDLMQLITNDKLKSVEHRVLASNVGPRISVASFFGRESSKVYAPIEELLSKDNPPKYRSTTIKEYTDYFRAKGLDGTSALLHFRL</sequence>